<evidence type="ECO:0000313" key="1">
    <source>
        <dbReference type="EMBL" id="MBB3127488.1"/>
    </source>
</evidence>
<evidence type="ECO:0000313" key="2">
    <source>
        <dbReference type="Proteomes" id="UP000517523"/>
    </source>
</evidence>
<reference evidence="1 2" key="1">
    <citation type="submission" date="2020-08" db="EMBL/GenBank/DDBJ databases">
        <title>Genomic Encyclopedia of Type Strains, Phase III (KMG-III): the genomes of soil and plant-associated and newly described type strains.</title>
        <authorList>
            <person name="Whitman W."/>
        </authorList>
    </citation>
    <scope>NUCLEOTIDE SEQUENCE [LARGE SCALE GENOMIC DNA]</scope>
    <source>
        <strain evidence="1 2">CECT 5831</strain>
    </source>
</reference>
<dbReference type="AlphaFoldDB" id="A0A839TQ26"/>
<dbReference type="Proteomes" id="UP000517523">
    <property type="component" value="Unassembled WGS sequence"/>
</dbReference>
<gene>
    <name evidence="1" type="ORF">FHS19_002142</name>
</gene>
<protein>
    <submittedName>
        <fullName evidence="1">Uncharacterized protein</fullName>
    </submittedName>
</protein>
<dbReference type="RefSeq" id="WP_183581822.1">
    <property type="nucleotide sequence ID" value="NZ_JACHXJ010000002.1"/>
</dbReference>
<dbReference type="EMBL" id="JACHXJ010000002">
    <property type="protein sequence ID" value="MBB3127488.1"/>
    <property type="molecule type" value="Genomic_DNA"/>
</dbReference>
<sequence length="100" mass="11192">MSGRQRAFGRAVLGEIRIGGHSGRYGLDDECEAWQQKLPGSTAGIQGRYWEWNAQERNGSHFLFWKSGGSYVLQFGMEIAANGKFQQIAILKKAPLVIDF</sequence>
<name>A0A839TQ26_9BACL</name>
<accession>A0A839TQ26</accession>
<organism evidence="1 2">
    <name type="scientific">Paenibacillus rhizosphaerae</name>
    <dbReference type="NCBI Taxonomy" id="297318"/>
    <lineage>
        <taxon>Bacteria</taxon>
        <taxon>Bacillati</taxon>
        <taxon>Bacillota</taxon>
        <taxon>Bacilli</taxon>
        <taxon>Bacillales</taxon>
        <taxon>Paenibacillaceae</taxon>
        <taxon>Paenibacillus</taxon>
    </lineage>
</organism>
<proteinExistence type="predicted"/>
<comment type="caution">
    <text evidence="1">The sequence shown here is derived from an EMBL/GenBank/DDBJ whole genome shotgun (WGS) entry which is preliminary data.</text>
</comment>